<protein>
    <recommendedName>
        <fullName evidence="3">GST N-terminal domain-containing protein</fullName>
    </recommendedName>
</protein>
<dbReference type="InterPro" id="IPR004045">
    <property type="entry name" value="Glutathione_S-Trfase_N"/>
</dbReference>
<dbReference type="InterPro" id="IPR040079">
    <property type="entry name" value="Glutathione_S-Trfase"/>
</dbReference>
<dbReference type="Pfam" id="PF02798">
    <property type="entry name" value="GST_N"/>
    <property type="match status" value="1"/>
</dbReference>
<evidence type="ECO:0000313" key="4">
    <source>
        <dbReference type="EMBL" id="KAK2151768.1"/>
    </source>
</evidence>
<sequence>MMVNYRLVYFDKKARAEVCRMLFVVAGVPYEDVRISLDDWPKLKKDAPFAQLPVLEVDGRKLCQSLAIEIYLARKFGRTTI</sequence>
<evidence type="ECO:0000259" key="3">
    <source>
        <dbReference type="PROSITE" id="PS50404"/>
    </source>
</evidence>
<comment type="caution">
    <text evidence="4">The sequence shown here is derived from an EMBL/GenBank/DDBJ whole genome shotgun (WGS) entry which is preliminary data.</text>
</comment>
<evidence type="ECO:0000256" key="1">
    <source>
        <dbReference type="ARBA" id="ARBA00007409"/>
    </source>
</evidence>
<dbReference type="CDD" id="cd03039">
    <property type="entry name" value="GST_N_Sigma_like"/>
    <property type="match status" value="1"/>
</dbReference>
<dbReference type="GO" id="GO:0005212">
    <property type="term" value="F:structural constituent of eye lens"/>
    <property type="evidence" value="ECO:0007669"/>
    <property type="project" value="UniProtKB-KW"/>
</dbReference>
<dbReference type="InterPro" id="IPR050213">
    <property type="entry name" value="GST_superfamily"/>
</dbReference>
<organism evidence="4 5">
    <name type="scientific">Paralvinella palmiformis</name>
    <dbReference type="NCBI Taxonomy" id="53620"/>
    <lineage>
        <taxon>Eukaryota</taxon>
        <taxon>Metazoa</taxon>
        <taxon>Spiralia</taxon>
        <taxon>Lophotrochozoa</taxon>
        <taxon>Annelida</taxon>
        <taxon>Polychaeta</taxon>
        <taxon>Sedentaria</taxon>
        <taxon>Canalipalpata</taxon>
        <taxon>Terebellida</taxon>
        <taxon>Terebelliformia</taxon>
        <taxon>Alvinellidae</taxon>
        <taxon>Paralvinella</taxon>
    </lineage>
</organism>
<dbReference type="SFLD" id="SFLDS00019">
    <property type="entry name" value="Glutathione_Transferase_(cytos"/>
    <property type="match status" value="1"/>
</dbReference>
<dbReference type="Proteomes" id="UP001208570">
    <property type="component" value="Unassembled WGS sequence"/>
</dbReference>
<name>A0AAD9JFN1_9ANNE</name>
<evidence type="ECO:0000313" key="5">
    <source>
        <dbReference type="Proteomes" id="UP001208570"/>
    </source>
</evidence>
<dbReference type="Gene3D" id="1.20.1050.130">
    <property type="match status" value="1"/>
</dbReference>
<gene>
    <name evidence="4" type="ORF">LSH36_352g02000</name>
</gene>
<dbReference type="SUPFAM" id="SSF52833">
    <property type="entry name" value="Thioredoxin-like"/>
    <property type="match status" value="1"/>
</dbReference>
<proteinExistence type="inferred from homology"/>
<dbReference type="EMBL" id="JAODUP010000352">
    <property type="protein sequence ID" value="KAK2151768.1"/>
    <property type="molecule type" value="Genomic_DNA"/>
</dbReference>
<dbReference type="PANTHER" id="PTHR11571">
    <property type="entry name" value="GLUTATHIONE S-TRANSFERASE"/>
    <property type="match status" value="1"/>
</dbReference>
<accession>A0AAD9JFN1</accession>
<dbReference type="GO" id="GO:0006749">
    <property type="term" value="P:glutathione metabolic process"/>
    <property type="evidence" value="ECO:0007669"/>
    <property type="project" value="TreeGrafter"/>
</dbReference>
<keyword evidence="2" id="KW-0273">Eye lens protein</keyword>
<comment type="similarity">
    <text evidence="1">Belongs to the GST superfamily.</text>
</comment>
<dbReference type="FunFam" id="3.40.30.10:FF:000258">
    <property type="entry name" value="Glutathione S-transferase"/>
    <property type="match status" value="1"/>
</dbReference>
<keyword evidence="5" id="KW-1185">Reference proteome</keyword>
<evidence type="ECO:0000256" key="2">
    <source>
        <dbReference type="ARBA" id="ARBA00022613"/>
    </source>
</evidence>
<dbReference type="PANTHER" id="PTHR11571:SF150">
    <property type="entry name" value="GLUTATHIONE S-TRANSFERASE"/>
    <property type="match status" value="1"/>
</dbReference>
<dbReference type="GO" id="GO:0004364">
    <property type="term" value="F:glutathione transferase activity"/>
    <property type="evidence" value="ECO:0007669"/>
    <property type="project" value="TreeGrafter"/>
</dbReference>
<feature type="domain" description="GST N-terminal" evidence="3">
    <location>
        <begin position="3"/>
        <end position="80"/>
    </location>
</feature>
<reference evidence="4" key="1">
    <citation type="journal article" date="2023" name="Mol. Biol. Evol.">
        <title>Third-Generation Sequencing Reveals the Adaptive Role of the Epigenome in Three Deep-Sea Polychaetes.</title>
        <authorList>
            <person name="Perez M."/>
            <person name="Aroh O."/>
            <person name="Sun Y."/>
            <person name="Lan Y."/>
            <person name="Juniper S.K."/>
            <person name="Young C.R."/>
            <person name="Angers B."/>
            <person name="Qian P.Y."/>
        </authorList>
    </citation>
    <scope>NUCLEOTIDE SEQUENCE</scope>
    <source>
        <strain evidence="4">P08H-3</strain>
    </source>
</reference>
<dbReference type="AlphaFoldDB" id="A0AAD9JFN1"/>
<dbReference type="PROSITE" id="PS50404">
    <property type="entry name" value="GST_NTER"/>
    <property type="match status" value="1"/>
</dbReference>
<dbReference type="InterPro" id="IPR036249">
    <property type="entry name" value="Thioredoxin-like_sf"/>
</dbReference>